<evidence type="ECO:0000313" key="1">
    <source>
        <dbReference type="EMBL" id="EME76827.1"/>
    </source>
</evidence>
<dbReference type="Proteomes" id="UP000016932">
    <property type="component" value="Unassembled WGS sequence"/>
</dbReference>
<accession>M3AH56</accession>
<dbReference type="RefSeq" id="XP_007932604.1">
    <property type="nucleotide sequence ID" value="XM_007934413.1"/>
</dbReference>
<gene>
    <name evidence="1" type="ORF">MYCFIDRAFT_180648</name>
</gene>
<sequence length="164" mass="18013">MLLRSPILSRSSKATESISPGTLSLANNTARHHSVILPFGILLLSLPAHLGSPSDPQTHPLPKPHRNILLSNTDSRRHNISRKAEGGGSMGLITQRLTMFATFGLIIQLPYQRNACTLFFPNQYEQQKQDIPGKLPGIYKPWLRLPLCRAVLSIVACLGSTSQV</sequence>
<dbReference type="AlphaFoldDB" id="M3AH56"/>
<evidence type="ECO:0000313" key="2">
    <source>
        <dbReference type="Proteomes" id="UP000016932"/>
    </source>
</evidence>
<dbReference type="GeneID" id="19334465"/>
<dbReference type="HOGENOM" id="CLU_1619759_0_0_1"/>
<name>M3AH56_PSEFD</name>
<keyword evidence="2" id="KW-1185">Reference proteome</keyword>
<organism evidence="1 2">
    <name type="scientific">Pseudocercospora fijiensis (strain CIRAD86)</name>
    <name type="common">Black leaf streak disease fungus</name>
    <name type="synonym">Mycosphaerella fijiensis</name>
    <dbReference type="NCBI Taxonomy" id="383855"/>
    <lineage>
        <taxon>Eukaryota</taxon>
        <taxon>Fungi</taxon>
        <taxon>Dikarya</taxon>
        <taxon>Ascomycota</taxon>
        <taxon>Pezizomycotina</taxon>
        <taxon>Dothideomycetes</taxon>
        <taxon>Dothideomycetidae</taxon>
        <taxon>Mycosphaerellales</taxon>
        <taxon>Mycosphaerellaceae</taxon>
        <taxon>Pseudocercospora</taxon>
    </lineage>
</organism>
<dbReference type="KEGG" id="pfj:MYCFIDRAFT_180648"/>
<reference evidence="1 2" key="1">
    <citation type="journal article" date="2012" name="PLoS Pathog.">
        <title>Diverse lifestyles and strategies of plant pathogenesis encoded in the genomes of eighteen Dothideomycetes fungi.</title>
        <authorList>
            <person name="Ohm R.A."/>
            <person name="Feau N."/>
            <person name="Henrissat B."/>
            <person name="Schoch C.L."/>
            <person name="Horwitz B.A."/>
            <person name="Barry K.W."/>
            <person name="Condon B.J."/>
            <person name="Copeland A.C."/>
            <person name="Dhillon B."/>
            <person name="Glaser F."/>
            <person name="Hesse C.N."/>
            <person name="Kosti I."/>
            <person name="LaButti K."/>
            <person name="Lindquist E.A."/>
            <person name="Lucas S."/>
            <person name="Salamov A.A."/>
            <person name="Bradshaw R.E."/>
            <person name="Ciuffetti L."/>
            <person name="Hamelin R.C."/>
            <person name="Kema G.H.J."/>
            <person name="Lawrence C."/>
            <person name="Scott J.A."/>
            <person name="Spatafora J.W."/>
            <person name="Turgeon B.G."/>
            <person name="de Wit P.J.G.M."/>
            <person name="Zhong S."/>
            <person name="Goodwin S.B."/>
            <person name="Grigoriev I.V."/>
        </authorList>
    </citation>
    <scope>NUCLEOTIDE SEQUENCE [LARGE SCALE GENOMIC DNA]</scope>
    <source>
        <strain evidence="1 2">CIRAD86</strain>
    </source>
</reference>
<dbReference type="VEuPathDB" id="FungiDB:MYCFIDRAFT_180648"/>
<dbReference type="EMBL" id="KB446574">
    <property type="protein sequence ID" value="EME76827.1"/>
    <property type="molecule type" value="Genomic_DNA"/>
</dbReference>
<protein>
    <submittedName>
        <fullName evidence="1">Uncharacterized protein</fullName>
    </submittedName>
</protein>
<proteinExistence type="predicted"/>